<evidence type="ECO:0000259" key="7">
    <source>
        <dbReference type="PROSITE" id="PS50850"/>
    </source>
</evidence>
<dbReference type="PROSITE" id="PS50850">
    <property type="entry name" value="MFS"/>
    <property type="match status" value="1"/>
</dbReference>
<gene>
    <name evidence="8" type="ORF">EJ06DRAFT_514585</name>
</gene>
<evidence type="ECO:0000313" key="9">
    <source>
        <dbReference type="Proteomes" id="UP000799640"/>
    </source>
</evidence>
<protein>
    <submittedName>
        <fullName evidence="8">MFS general substrate transporter</fullName>
    </submittedName>
</protein>
<feature type="compositionally biased region" description="Basic and acidic residues" evidence="5">
    <location>
        <begin position="497"/>
        <end position="508"/>
    </location>
</feature>
<dbReference type="Gene3D" id="1.20.1250.20">
    <property type="entry name" value="MFS general substrate transporter like domains"/>
    <property type="match status" value="1"/>
</dbReference>
<dbReference type="InterPro" id="IPR036259">
    <property type="entry name" value="MFS_trans_sf"/>
</dbReference>
<dbReference type="Proteomes" id="UP000799640">
    <property type="component" value="Unassembled WGS sequence"/>
</dbReference>
<feature type="domain" description="Major facilitator superfamily (MFS) profile" evidence="7">
    <location>
        <begin position="35"/>
        <end position="486"/>
    </location>
</feature>
<feature type="transmembrane region" description="Helical" evidence="6">
    <location>
        <begin position="392"/>
        <end position="417"/>
    </location>
</feature>
<dbReference type="PANTHER" id="PTHR23502">
    <property type="entry name" value="MAJOR FACILITATOR SUPERFAMILY"/>
    <property type="match status" value="1"/>
</dbReference>
<feature type="region of interest" description="Disordered" evidence="5">
    <location>
        <begin position="497"/>
        <end position="516"/>
    </location>
</feature>
<keyword evidence="4 6" id="KW-0472">Membrane</keyword>
<accession>A0A6G1HPX2</accession>
<comment type="subcellular location">
    <subcellularLocation>
        <location evidence="1">Membrane</location>
        <topology evidence="1">Multi-pass membrane protein</topology>
    </subcellularLocation>
</comment>
<keyword evidence="3 6" id="KW-1133">Transmembrane helix</keyword>
<evidence type="ECO:0000256" key="1">
    <source>
        <dbReference type="ARBA" id="ARBA00004141"/>
    </source>
</evidence>
<dbReference type="AlphaFoldDB" id="A0A6G1HPX2"/>
<proteinExistence type="predicted"/>
<feature type="transmembrane region" description="Helical" evidence="6">
    <location>
        <begin position="303"/>
        <end position="323"/>
    </location>
</feature>
<sequence length="542" mass="57881">MAALSVATTTVGGDGGGEAPASPHHVFSPRQRGGVVWLVSWAAMFSGLSANIYFPALEEVAKDMHVTYSTVLSSITIFLVLQGVSPSFWGPLSDVYGRRVIFVGTFACYVLANLGLLLSRSFPVLLFFRALQATGAATTIAISCGVITDISTSTTRGGYMGKNQMIRTTAQALGPAIGGALTLKTGYHNIFALLLAMGLGTLLLILIFLPETHRCIAGNGSVPLHGPHKPWVYSLRGQPHADASAERTPRPRLRPAAFLAPLRMLGQPTFAVSLFVGAYVFAVQSVALAVAARMLRLRYGYNVLEIGLCFLPNGLGCMIASLLHGQLLDTAFRAHEATYRAHHKLPLTIPITPTSAPSFPFERARLSIAPLILLSFALATGLYGFAFRGPLYWVLVCSFVMGAAQAMMLTVTGTLLVDVAPEEAASATAANNLARCALGAVATAVAERFVERLGIAGAFGTLAGGVVAVTPLLGVVWRWGPGWRVQRARRRERRREVEEGKRGVRSRADSGVSRVDVRDGEGEVVVEPKTEGEVVVETRREV</sequence>
<feature type="transmembrane region" description="Helical" evidence="6">
    <location>
        <begin position="100"/>
        <end position="119"/>
    </location>
</feature>
<evidence type="ECO:0000256" key="2">
    <source>
        <dbReference type="ARBA" id="ARBA00022692"/>
    </source>
</evidence>
<feature type="transmembrane region" description="Helical" evidence="6">
    <location>
        <begin position="66"/>
        <end position="88"/>
    </location>
</feature>
<dbReference type="SUPFAM" id="SSF103473">
    <property type="entry name" value="MFS general substrate transporter"/>
    <property type="match status" value="1"/>
</dbReference>
<dbReference type="InterPro" id="IPR020846">
    <property type="entry name" value="MFS_dom"/>
</dbReference>
<organism evidence="8 9">
    <name type="scientific">Trichodelitschia bisporula</name>
    <dbReference type="NCBI Taxonomy" id="703511"/>
    <lineage>
        <taxon>Eukaryota</taxon>
        <taxon>Fungi</taxon>
        <taxon>Dikarya</taxon>
        <taxon>Ascomycota</taxon>
        <taxon>Pezizomycotina</taxon>
        <taxon>Dothideomycetes</taxon>
        <taxon>Dothideomycetes incertae sedis</taxon>
        <taxon>Phaeotrichales</taxon>
        <taxon>Phaeotrichaceae</taxon>
        <taxon>Trichodelitschia</taxon>
    </lineage>
</organism>
<evidence type="ECO:0000313" key="8">
    <source>
        <dbReference type="EMBL" id="KAF2397889.1"/>
    </source>
</evidence>
<keyword evidence="9" id="KW-1185">Reference proteome</keyword>
<feature type="transmembrane region" description="Helical" evidence="6">
    <location>
        <begin position="190"/>
        <end position="209"/>
    </location>
</feature>
<dbReference type="GO" id="GO:0022857">
    <property type="term" value="F:transmembrane transporter activity"/>
    <property type="evidence" value="ECO:0007669"/>
    <property type="project" value="InterPro"/>
</dbReference>
<feature type="transmembrane region" description="Helical" evidence="6">
    <location>
        <begin position="270"/>
        <end position="291"/>
    </location>
</feature>
<name>A0A6G1HPX2_9PEZI</name>
<dbReference type="EMBL" id="ML996702">
    <property type="protein sequence ID" value="KAF2397889.1"/>
    <property type="molecule type" value="Genomic_DNA"/>
</dbReference>
<evidence type="ECO:0000256" key="3">
    <source>
        <dbReference type="ARBA" id="ARBA00022989"/>
    </source>
</evidence>
<feature type="transmembrane region" description="Helical" evidence="6">
    <location>
        <begin position="455"/>
        <end position="480"/>
    </location>
</feature>
<feature type="transmembrane region" description="Helical" evidence="6">
    <location>
        <begin position="366"/>
        <end position="385"/>
    </location>
</feature>
<evidence type="ECO:0000256" key="6">
    <source>
        <dbReference type="SAM" id="Phobius"/>
    </source>
</evidence>
<dbReference type="Pfam" id="PF07690">
    <property type="entry name" value="MFS_1"/>
    <property type="match status" value="2"/>
</dbReference>
<feature type="transmembrane region" description="Helical" evidence="6">
    <location>
        <begin position="35"/>
        <end position="54"/>
    </location>
</feature>
<evidence type="ECO:0000256" key="5">
    <source>
        <dbReference type="SAM" id="MobiDB-lite"/>
    </source>
</evidence>
<keyword evidence="2 6" id="KW-0812">Transmembrane</keyword>
<dbReference type="InterPro" id="IPR011701">
    <property type="entry name" value="MFS"/>
</dbReference>
<evidence type="ECO:0000256" key="4">
    <source>
        <dbReference type="ARBA" id="ARBA00023136"/>
    </source>
</evidence>
<feature type="region of interest" description="Disordered" evidence="5">
    <location>
        <begin position="1"/>
        <end position="23"/>
    </location>
</feature>
<dbReference type="GO" id="GO:0005886">
    <property type="term" value="C:plasma membrane"/>
    <property type="evidence" value="ECO:0007669"/>
    <property type="project" value="TreeGrafter"/>
</dbReference>
<dbReference type="OrthoDB" id="440553at2759"/>
<dbReference type="PANTHER" id="PTHR23502:SF26">
    <property type="entry name" value="MAJOR FACILITATOR SUPERFAMILY (MFS) PROFILE DOMAIN-CONTAINING PROTEIN"/>
    <property type="match status" value="1"/>
</dbReference>
<reference evidence="8" key="1">
    <citation type="journal article" date="2020" name="Stud. Mycol.">
        <title>101 Dothideomycetes genomes: a test case for predicting lifestyles and emergence of pathogens.</title>
        <authorList>
            <person name="Haridas S."/>
            <person name="Albert R."/>
            <person name="Binder M."/>
            <person name="Bloem J."/>
            <person name="Labutti K."/>
            <person name="Salamov A."/>
            <person name="Andreopoulos B."/>
            <person name="Baker S."/>
            <person name="Barry K."/>
            <person name="Bills G."/>
            <person name="Bluhm B."/>
            <person name="Cannon C."/>
            <person name="Castanera R."/>
            <person name="Culley D."/>
            <person name="Daum C."/>
            <person name="Ezra D."/>
            <person name="Gonzalez J."/>
            <person name="Henrissat B."/>
            <person name="Kuo A."/>
            <person name="Liang C."/>
            <person name="Lipzen A."/>
            <person name="Lutzoni F."/>
            <person name="Magnuson J."/>
            <person name="Mondo S."/>
            <person name="Nolan M."/>
            <person name="Ohm R."/>
            <person name="Pangilinan J."/>
            <person name="Park H.-J."/>
            <person name="Ramirez L."/>
            <person name="Alfaro M."/>
            <person name="Sun H."/>
            <person name="Tritt A."/>
            <person name="Yoshinaga Y."/>
            <person name="Zwiers L.-H."/>
            <person name="Turgeon B."/>
            <person name="Goodwin S."/>
            <person name="Spatafora J."/>
            <person name="Crous P."/>
            <person name="Grigoriev I."/>
        </authorList>
    </citation>
    <scope>NUCLEOTIDE SEQUENCE</scope>
    <source>
        <strain evidence="8">CBS 262.69</strain>
    </source>
</reference>